<comment type="similarity">
    <text evidence="5">Belongs to the inositol monophosphatase superfamily.</text>
</comment>
<keyword evidence="7" id="KW-0963">Cytoplasm</keyword>
<name>A0A6P4ELJ4_DRORH</name>
<evidence type="ECO:0000256" key="2">
    <source>
        <dbReference type="ARBA" id="ARBA00001946"/>
    </source>
</evidence>
<feature type="compositionally biased region" description="Basic and acidic residues" evidence="14">
    <location>
        <begin position="135"/>
        <end position="147"/>
    </location>
</feature>
<evidence type="ECO:0000256" key="6">
    <source>
        <dbReference type="ARBA" id="ARBA00013106"/>
    </source>
</evidence>
<organism evidence="15">
    <name type="scientific">Drosophila rhopaloa</name>
    <name type="common">Fruit fly</name>
    <dbReference type="NCBI Taxonomy" id="1041015"/>
    <lineage>
        <taxon>Eukaryota</taxon>
        <taxon>Metazoa</taxon>
        <taxon>Ecdysozoa</taxon>
        <taxon>Arthropoda</taxon>
        <taxon>Hexapoda</taxon>
        <taxon>Insecta</taxon>
        <taxon>Pterygota</taxon>
        <taxon>Neoptera</taxon>
        <taxon>Endopterygota</taxon>
        <taxon>Diptera</taxon>
        <taxon>Brachycera</taxon>
        <taxon>Muscomorpha</taxon>
        <taxon>Ephydroidea</taxon>
        <taxon>Drosophilidae</taxon>
        <taxon>Drosophila</taxon>
        <taxon>Sophophora</taxon>
    </lineage>
</organism>
<evidence type="ECO:0000256" key="3">
    <source>
        <dbReference type="ARBA" id="ARBA00004496"/>
    </source>
</evidence>
<evidence type="ECO:0000256" key="9">
    <source>
        <dbReference type="ARBA" id="ARBA00022801"/>
    </source>
</evidence>
<dbReference type="GO" id="GO:0046854">
    <property type="term" value="P:phosphatidylinositol phosphate biosynthetic process"/>
    <property type="evidence" value="ECO:0007669"/>
    <property type="project" value="InterPro"/>
</dbReference>
<gene>
    <name evidence="15" type="primary">LOC108042219</name>
</gene>
<dbReference type="EC" id="3.1.3.25" evidence="6"/>
<keyword evidence="9" id="KW-0378">Hydrolase</keyword>
<dbReference type="PANTHER" id="PTHR20854">
    <property type="entry name" value="INOSITOL MONOPHOSPHATASE"/>
    <property type="match status" value="1"/>
</dbReference>
<feature type="region of interest" description="Disordered" evidence="14">
    <location>
        <begin position="551"/>
        <end position="605"/>
    </location>
</feature>
<dbReference type="Pfam" id="PF00459">
    <property type="entry name" value="Inositol_P"/>
    <property type="match status" value="1"/>
</dbReference>
<evidence type="ECO:0000256" key="12">
    <source>
        <dbReference type="ARBA" id="ARBA00077968"/>
    </source>
</evidence>
<feature type="compositionally biased region" description="Acidic residues" evidence="14">
    <location>
        <begin position="585"/>
        <end position="594"/>
    </location>
</feature>
<dbReference type="GO" id="GO:0005737">
    <property type="term" value="C:cytoplasm"/>
    <property type="evidence" value="ECO:0007669"/>
    <property type="project" value="UniProtKB-SubCell"/>
</dbReference>
<evidence type="ECO:0000256" key="14">
    <source>
        <dbReference type="SAM" id="MobiDB-lite"/>
    </source>
</evidence>
<comment type="cofactor">
    <cofactor evidence="2 13">
        <name>Mg(2+)</name>
        <dbReference type="ChEBI" id="CHEBI:18420"/>
    </cofactor>
</comment>
<feature type="compositionally biased region" description="Basic and acidic residues" evidence="14">
    <location>
        <begin position="187"/>
        <end position="200"/>
    </location>
</feature>
<evidence type="ECO:0000256" key="10">
    <source>
        <dbReference type="ARBA" id="ARBA00022842"/>
    </source>
</evidence>
<dbReference type="GO" id="GO:0046872">
    <property type="term" value="F:metal ion binding"/>
    <property type="evidence" value="ECO:0007669"/>
    <property type="project" value="UniProtKB-KW"/>
</dbReference>
<dbReference type="GO" id="GO:0006020">
    <property type="term" value="P:inositol metabolic process"/>
    <property type="evidence" value="ECO:0007669"/>
    <property type="project" value="TreeGrafter"/>
</dbReference>
<feature type="binding site" evidence="13">
    <location>
        <position position="376"/>
    </location>
    <ligand>
        <name>Mg(2+)</name>
        <dbReference type="ChEBI" id="CHEBI:18420"/>
        <label>1</label>
        <note>catalytic</note>
    </ligand>
</feature>
<dbReference type="PRINTS" id="PR00377">
    <property type="entry name" value="IMPHPHTASES"/>
</dbReference>
<keyword evidence="8 13" id="KW-0479">Metal-binding</keyword>
<proteinExistence type="inferred from homology"/>
<evidence type="ECO:0000256" key="7">
    <source>
        <dbReference type="ARBA" id="ARBA00022490"/>
    </source>
</evidence>
<feature type="binding site" evidence="13">
    <location>
        <position position="374"/>
    </location>
    <ligand>
        <name>Mg(2+)</name>
        <dbReference type="ChEBI" id="CHEBI:18420"/>
        <label>1</label>
        <note>catalytic</note>
    </ligand>
</feature>
<feature type="compositionally biased region" description="Basic and acidic residues" evidence="14">
    <location>
        <begin position="1"/>
        <end position="34"/>
    </location>
</feature>
<comment type="pathway">
    <text evidence="4">Polyol metabolism; myo-inositol biosynthesis; myo-inositol from D-glucose 6-phosphate: step 2/2.</text>
</comment>
<dbReference type="Gene3D" id="3.30.540.10">
    <property type="entry name" value="Fructose-1,6-Bisphosphatase, subunit A, domain 1"/>
    <property type="match status" value="1"/>
</dbReference>
<dbReference type="GeneID" id="108042219"/>
<dbReference type="SUPFAM" id="SSF56655">
    <property type="entry name" value="Carbohydrate phosphatase"/>
    <property type="match status" value="1"/>
</dbReference>
<dbReference type="FunFam" id="3.30.540.10:FF:000013">
    <property type="entry name" value="Inositol-1-monophosphatase"/>
    <property type="match status" value="1"/>
</dbReference>
<dbReference type="PRINTS" id="PR00378">
    <property type="entry name" value="LIIMPHPHTASE"/>
</dbReference>
<dbReference type="InterPro" id="IPR020550">
    <property type="entry name" value="Inositol_monophosphatase_CS"/>
</dbReference>
<dbReference type="InterPro" id="IPR020552">
    <property type="entry name" value="Inositol_monoPase_Li-sen"/>
</dbReference>
<feature type="compositionally biased region" description="Polar residues" evidence="14">
    <location>
        <begin position="62"/>
        <end position="76"/>
    </location>
</feature>
<evidence type="ECO:0000256" key="4">
    <source>
        <dbReference type="ARBA" id="ARBA00005152"/>
    </source>
</evidence>
<feature type="binding site" evidence="13">
    <location>
        <position position="503"/>
    </location>
    <ligand>
        <name>Mg(2+)</name>
        <dbReference type="ChEBI" id="CHEBI:18420"/>
        <label>1</label>
        <note>catalytic</note>
    </ligand>
</feature>
<dbReference type="CDD" id="cd01639">
    <property type="entry name" value="IMPase"/>
    <property type="match status" value="1"/>
</dbReference>
<dbReference type="OrthoDB" id="10254945at2759"/>
<comment type="catalytic activity">
    <reaction evidence="11">
        <text>alpha-D-galactose 1-phosphate + H2O = D-galactose + phosphate</text>
        <dbReference type="Rhea" id="RHEA:29315"/>
        <dbReference type="ChEBI" id="CHEBI:4139"/>
        <dbReference type="ChEBI" id="CHEBI:15377"/>
        <dbReference type="ChEBI" id="CHEBI:43474"/>
        <dbReference type="ChEBI" id="CHEBI:58336"/>
        <dbReference type="EC" id="3.1.3.94"/>
    </reaction>
</comment>
<evidence type="ECO:0000256" key="11">
    <source>
        <dbReference type="ARBA" id="ARBA00035990"/>
    </source>
</evidence>
<keyword evidence="10 13" id="KW-0460">Magnesium</keyword>
<dbReference type="PANTHER" id="PTHR20854:SF4">
    <property type="entry name" value="INOSITOL-1-MONOPHOSPHATASE-RELATED"/>
    <property type="match status" value="1"/>
</dbReference>
<evidence type="ECO:0000256" key="5">
    <source>
        <dbReference type="ARBA" id="ARBA00009759"/>
    </source>
</evidence>
<accession>A0A6P4ELJ4</accession>
<dbReference type="GO" id="GO:0007165">
    <property type="term" value="P:signal transduction"/>
    <property type="evidence" value="ECO:0007669"/>
    <property type="project" value="TreeGrafter"/>
</dbReference>
<evidence type="ECO:0000256" key="8">
    <source>
        <dbReference type="ARBA" id="ARBA00022723"/>
    </source>
</evidence>
<dbReference type="RefSeq" id="XP_016975888.1">
    <property type="nucleotide sequence ID" value="XM_017120399.1"/>
</dbReference>
<feature type="compositionally biased region" description="Pro residues" evidence="14">
    <location>
        <begin position="168"/>
        <end position="186"/>
    </location>
</feature>
<dbReference type="GO" id="GO:0008934">
    <property type="term" value="F:inositol monophosphate 1-phosphatase activity"/>
    <property type="evidence" value="ECO:0007669"/>
    <property type="project" value="InterPro"/>
</dbReference>
<dbReference type="InterPro" id="IPR000760">
    <property type="entry name" value="Inositol_monophosphatase-like"/>
</dbReference>
<comment type="subcellular location">
    <subcellularLocation>
        <location evidence="3">Cytoplasm</location>
    </subcellularLocation>
</comment>
<dbReference type="RefSeq" id="XP_016975888.2">
    <property type="nucleotide sequence ID" value="XM_017120399.2"/>
</dbReference>
<evidence type="ECO:0000256" key="1">
    <source>
        <dbReference type="ARBA" id="ARBA00001033"/>
    </source>
</evidence>
<evidence type="ECO:0000313" key="15">
    <source>
        <dbReference type="RefSeq" id="XP_016975888.1"/>
    </source>
</evidence>
<protein>
    <recommendedName>
        <fullName evidence="6">inositol-phosphate phosphatase</fullName>
        <ecNumber evidence="6">3.1.3.25</ecNumber>
    </recommendedName>
    <alternativeName>
        <fullName evidence="12">Inositol-1(or 4)-monophosphatase</fullName>
    </alternativeName>
</protein>
<dbReference type="Gene3D" id="3.40.190.80">
    <property type="match status" value="1"/>
</dbReference>
<dbReference type="FunFam" id="3.40.190.80:FF:000002">
    <property type="entry name" value="Inositol-1-monophosphatase"/>
    <property type="match status" value="1"/>
</dbReference>
<dbReference type="PROSITE" id="PS00630">
    <property type="entry name" value="IMP_2"/>
    <property type="match status" value="1"/>
</dbReference>
<reference evidence="15" key="1">
    <citation type="submission" date="2025-08" db="UniProtKB">
        <authorList>
            <consortium name="RefSeq"/>
        </authorList>
    </citation>
    <scope>IDENTIFICATION</scope>
</reference>
<sequence>MADGQHPPKNDPKKDDSRERNAATHFGLEDHEANQQDARVNTLRHAEERRGSMVPADKRATTKASSMRLQTANDQWGSGRIGEHTPPSATPAPDARPPENISSRNSLSPAAAVAPDLPPKPQRNSEVDADVESSEVERVPEKRKSEKSNVVLTDSSSSSDATVNQPPAAEPPPTPRSEPPPPPPPEPQRRSIDFARREADSIAPPAQRPEDLPMPPPMMSSLQPDSSKDDVQSSLSKLTNTDVTFNPAKDFASKGTNTSGMILSDSETEIETEPPPKLPAEFPSTDLENLFQLACWEVRQAGAIALAENKKKQEYTPKKNAQDLSTPADNIVEETFIKAISSRFPDHQFISEERTSKTETGMVTLTDDPTWVIDPIGGTMNYVHHFPYYCISVAYLVNQETQFGIIYNPPMKNMYTAQRGKGAEMNGAMIRTTGQVNLSSAMVLQEFSSDSNEARNLVAADNAQRLMKKTHAMRSIGSSAMGLVMVASGVADAYFNFGLHVWDMAAGVLIVTEAGGVAMDPAGDELDIMSRRCLAASTEHLALELGNLIEQNYPSPRDDEPRSVNPNEYGPAPETRDFSGQTDFPDSDTPDTTDTEVPNAAPDER</sequence>
<dbReference type="AlphaFoldDB" id="A0A6P4ELJ4"/>
<feature type="region of interest" description="Disordered" evidence="14">
    <location>
        <begin position="1"/>
        <end position="240"/>
    </location>
</feature>
<evidence type="ECO:0000256" key="13">
    <source>
        <dbReference type="PIRSR" id="PIRSR600760-2"/>
    </source>
</evidence>
<dbReference type="InterPro" id="IPR033942">
    <property type="entry name" value="IMPase"/>
</dbReference>
<comment type="catalytic activity">
    <reaction evidence="1">
        <text>a myo-inositol phosphate + H2O = myo-inositol + phosphate</text>
        <dbReference type="Rhea" id="RHEA:24056"/>
        <dbReference type="ChEBI" id="CHEBI:15377"/>
        <dbReference type="ChEBI" id="CHEBI:17268"/>
        <dbReference type="ChEBI" id="CHEBI:43474"/>
        <dbReference type="ChEBI" id="CHEBI:84139"/>
        <dbReference type="EC" id="3.1.3.25"/>
    </reaction>
</comment>
<feature type="compositionally biased region" description="Basic and acidic residues" evidence="14">
    <location>
        <begin position="44"/>
        <end position="60"/>
    </location>
</feature>
<feature type="binding site" evidence="13">
    <location>
        <position position="352"/>
    </location>
    <ligand>
        <name>Mg(2+)</name>
        <dbReference type="ChEBI" id="CHEBI:18420"/>
        <label>1</label>
        <note>catalytic</note>
    </ligand>
</feature>